<dbReference type="Proteomes" id="UP000887579">
    <property type="component" value="Unplaced"/>
</dbReference>
<reference evidence="2" key="1">
    <citation type="submission" date="2022-11" db="UniProtKB">
        <authorList>
            <consortium name="WormBaseParasite"/>
        </authorList>
    </citation>
    <scope>IDENTIFICATION</scope>
</reference>
<accession>A0AC34GTN2</accession>
<dbReference type="WBParaSite" id="ES5_v2.g8024.t1">
    <property type="protein sequence ID" value="ES5_v2.g8024.t1"/>
    <property type="gene ID" value="ES5_v2.g8024"/>
</dbReference>
<protein>
    <submittedName>
        <fullName evidence="2">Actin maturation protease</fullName>
    </submittedName>
</protein>
<proteinExistence type="predicted"/>
<name>A0AC34GTN2_9BILA</name>
<evidence type="ECO:0000313" key="2">
    <source>
        <dbReference type="WBParaSite" id="ES5_v2.g8024.t1"/>
    </source>
</evidence>
<sequence>MAEIPVVTTDMEKCGPLLWTRLECAIEAKGEDARGRIYFHHAEAHLQKGPTCGFVALILAARAVGLEPEEKDQVDITEVMAWAKMCQFTKAGEMFSAEWLSRIGKEFYHFGAFEPVPFPSVQDFIKEINKEKVFLIPYDCDKNFEPMNRNGEGAHWAAIVGYFLYETSEAEKEESEKNQKIKFEKQESDSEIAENELFLIAYQGKSKYPALWKYSALKESNLQLNIPDSRRSSSFQLPPKQNENDGELAGLCGKAIRVYKK</sequence>
<organism evidence="1 2">
    <name type="scientific">Panagrolaimus sp. ES5</name>
    <dbReference type="NCBI Taxonomy" id="591445"/>
    <lineage>
        <taxon>Eukaryota</taxon>
        <taxon>Metazoa</taxon>
        <taxon>Ecdysozoa</taxon>
        <taxon>Nematoda</taxon>
        <taxon>Chromadorea</taxon>
        <taxon>Rhabditida</taxon>
        <taxon>Tylenchina</taxon>
        <taxon>Panagrolaimomorpha</taxon>
        <taxon>Panagrolaimoidea</taxon>
        <taxon>Panagrolaimidae</taxon>
        <taxon>Panagrolaimus</taxon>
    </lineage>
</organism>
<evidence type="ECO:0000313" key="1">
    <source>
        <dbReference type="Proteomes" id="UP000887579"/>
    </source>
</evidence>